<dbReference type="AlphaFoldDB" id="A0AB39SY10"/>
<protein>
    <recommendedName>
        <fullName evidence="3">DUF1963 domain-containing protein</fullName>
    </recommendedName>
</protein>
<evidence type="ECO:0000256" key="1">
    <source>
        <dbReference type="SAM" id="MobiDB-lite"/>
    </source>
</evidence>
<reference evidence="2" key="1">
    <citation type="submission" date="2024-07" db="EMBL/GenBank/DDBJ databases">
        <authorList>
            <person name="Yu S.T."/>
        </authorList>
    </citation>
    <scope>NUCLEOTIDE SEQUENCE</scope>
    <source>
        <strain evidence="2">R44</strain>
    </source>
</reference>
<gene>
    <name evidence="2" type="ORF">AB5J54_16515</name>
</gene>
<dbReference type="RefSeq" id="WP_369144673.1">
    <property type="nucleotide sequence ID" value="NZ_CP163444.1"/>
</dbReference>
<feature type="region of interest" description="Disordered" evidence="1">
    <location>
        <begin position="1"/>
        <end position="25"/>
    </location>
</feature>
<evidence type="ECO:0008006" key="3">
    <source>
        <dbReference type="Google" id="ProtNLM"/>
    </source>
</evidence>
<feature type="compositionally biased region" description="Basic and acidic residues" evidence="1">
    <location>
        <begin position="11"/>
        <end position="24"/>
    </location>
</feature>
<evidence type="ECO:0000313" key="2">
    <source>
        <dbReference type="EMBL" id="XDQ72014.1"/>
    </source>
</evidence>
<name>A0AB39SY10_9ACTN</name>
<organism evidence="2">
    <name type="scientific">Streptomyces sp. R44</name>
    <dbReference type="NCBI Taxonomy" id="3238633"/>
    <lineage>
        <taxon>Bacteria</taxon>
        <taxon>Bacillati</taxon>
        <taxon>Actinomycetota</taxon>
        <taxon>Actinomycetes</taxon>
        <taxon>Kitasatosporales</taxon>
        <taxon>Streptomycetaceae</taxon>
        <taxon>Streptomyces</taxon>
    </lineage>
</organism>
<sequence>MDQQRRVRKAKNPDDPRADDHTPEELAIMERFNNPGWDEEETDHLVPMLPVAQLYARDVLLPHPPGGSKADLLQVLWCPFDHPEQEQWMPRTAVFWRSTADVTEILTSPPEPYAAEELYVPVPCVLAPEQVIEYPTPPDLSKELQEQLKDRSRWQAAGARIDAGFAPHLDSYYAGDLSVAPGWKTGGHPRWGYVDPWPRPCLSCGTDMDPLLTIASVEWDGGGQSWIPYEDETAAASPRNHVRDLARRPTAIQIADLHDQQIYYCPMDPGHPHRELMQ</sequence>
<proteinExistence type="predicted"/>
<feature type="compositionally biased region" description="Basic residues" evidence="1">
    <location>
        <begin position="1"/>
        <end position="10"/>
    </location>
</feature>
<dbReference type="EMBL" id="CP163444">
    <property type="protein sequence ID" value="XDQ72014.1"/>
    <property type="molecule type" value="Genomic_DNA"/>
</dbReference>
<accession>A0AB39SY10</accession>